<protein>
    <submittedName>
        <fullName evidence="2">N-acetylmuramoyl-L-alanine amidase</fullName>
        <ecNumber evidence="2">3.5.1.28</ecNumber>
    </submittedName>
</protein>
<dbReference type="InterPro" id="IPR051206">
    <property type="entry name" value="NAMLAA_amidase_2"/>
</dbReference>
<dbReference type="EMBL" id="JBHUCM010000070">
    <property type="protein sequence ID" value="MFD1547027.1"/>
    <property type="molecule type" value="Genomic_DNA"/>
</dbReference>
<comment type="caution">
    <text evidence="2">The sequence shown here is derived from an EMBL/GenBank/DDBJ whole genome shotgun (WGS) entry which is preliminary data.</text>
</comment>
<reference evidence="3" key="1">
    <citation type="journal article" date="2019" name="Int. J. Syst. Evol. Microbiol.">
        <title>The Global Catalogue of Microorganisms (GCM) 10K type strain sequencing project: providing services to taxonomists for standard genome sequencing and annotation.</title>
        <authorList>
            <consortium name="The Broad Institute Genomics Platform"/>
            <consortium name="The Broad Institute Genome Sequencing Center for Infectious Disease"/>
            <person name="Wu L."/>
            <person name="Ma J."/>
        </authorList>
    </citation>
    <scope>NUCLEOTIDE SEQUENCE [LARGE SCALE GENOMIC DNA]</scope>
    <source>
        <strain evidence="3">CGMCC 1.15399</strain>
    </source>
</reference>
<dbReference type="EC" id="3.5.1.28" evidence="2"/>
<organism evidence="2 3">
    <name type="scientific">Nonomuraea guangzhouensis</name>
    <dbReference type="NCBI Taxonomy" id="1291555"/>
    <lineage>
        <taxon>Bacteria</taxon>
        <taxon>Bacillati</taxon>
        <taxon>Actinomycetota</taxon>
        <taxon>Actinomycetes</taxon>
        <taxon>Streptosporangiales</taxon>
        <taxon>Streptosporangiaceae</taxon>
        <taxon>Nonomuraea</taxon>
    </lineage>
</organism>
<proteinExistence type="predicted"/>
<name>A0ABW4H082_9ACTN</name>
<dbReference type="Pfam" id="PF01510">
    <property type="entry name" value="Amidase_2"/>
    <property type="match status" value="1"/>
</dbReference>
<evidence type="ECO:0000313" key="2">
    <source>
        <dbReference type="EMBL" id="MFD1547027.1"/>
    </source>
</evidence>
<evidence type="ECO:0000313" key="3">
    <source>
        <dbReference type="Proteomes" id="UP001597097"/>
    </source>
</evidence>
<dbReference type="GO" id="GO:0008745">
    <property type="term" value="F:N-acetylmuramoyl-L-alanine amidase activity"/>
    <property type="evidence" value="ECO:0007669"/>
    <property type="project" value="UniProtKB-EC"/>
</dbReference>
<dbReference type="InterPro" id="IPR002477">
    <property type="entry name" value="Peptidoglycan-bd-like"/>
</dbReference>
<dbReference type="Proteomes" id="UP001597097">
    <property type="component" value="Unassembled WGS sequence"/>
</dbReference>
<gene>
    <name evidence="2" type="ORF">ACFSJ0_59015</name>
</gene>
<dbReference type="PANTHER" id="PTHR30417">
    <property type="entry name" value="N-ACETYLMURAMOYL-L-ALANINE AMIDASE AMID"/>
    <property type="match status" value="1"/>
</dbReference>
<dbReference type="InterPro" id="IPR002502">
    <property type="entry name" value="Amidase_domain"/>
</dbReference>
<sequence length="259" mass="28831">MKTVQAKHYHKGRIAPIRLIVMHSMEWAETATTAEDCARMFATMSREASAHVTVDSNSVVRCVADKDTAWAAPGANADGLQVELAGFAKQKRDDWLDDYSRSMLKQAAAVTAGWCKLYKIPVRKLSRAELKAGGKGFTSHADVSAVYKRSDHSDPGTGFPWDVFLDLVRDAMAGEDDGDDDVAIPAWTRRLTWPPTTKGDDVKVWQRQMRKRGWRIDVDGWFAEADEDVCKAFQKEKGIPATGAVDRRTWDAAWTAPIT</sequence>
<keyword evidence="2" id="KW-0378">Hydrolase</keyword>
<evidence type="ECO:0000259" key="1">
    <source>
        <dbReference type="SMART" id="SM00644"/>
    </source>
</evidence>
<dbReference type="SMART" id="SM00644">
    <property type="entry name" value="Ami_2"/>
    <property type="match status" value="1"/>
</dbReference>
<accession>A0ABW4H082</accession>
<dbReference type="RefSeq" id="WP_219536566.1">
    <property type="nucleotide sequence ID" value="NZ_JAHKRM010000031.1"/>
</dbReference>
<keyword evidence="3" id="KW-1185">Reference proteome</keyword>
<dbReference type="Pfam" id="PF01471">
    <property type="entry name" value="PG_binding_1"/>
    <property type="match status" value="1"/>
</dbReference>
<feature type="domain" description="N-acetylmuramoyl-L-alanine amidase" evidence="1">
    <location>
        <begin position="6"/>
        <end position="156"/>
    </location>
</feature>
<dbReference type="PANTHER" id="PTHR30417:SF1">
    <property type="entry name" value="N-ACETYLMURAMOYL-L-ALANINE AMIDASE AMID"/>
    <property type="match status" value="1"/>
</dbReference>